<proteinExistence type="predicted"/>
<protein>
    <submittedName>
        <fullName evidence="1">Uncharacterized protein</fullName>
    </submittedName>
</protein>
<evidence type="ECO:0000313" key="1">
    <source>
        <dbReference type="EMBL" id="KAF2464398.1"/>
    </source>
</evidence>
<dbReference type="EMBL" id="MU003537">
    <property type="protein sequence ID" value="KAF2464398.1"/>
    <property type="molecule type" value="Genomic_DNA"/>
</dbReference>
<reference evidence="1" key="1">
    <citation type="journal article" date="2020" name="Stud. Mycol.">
        <title>101 Dothideomycetes genomes: a test case for predicting lifestyles and emergence of pathogens.</title>
        <authorList>
            <person name="Haridas S."/>
            <person name="Albert R."/>
            <person name="Binder M."/>
            <person name="Bloem J."/>
            <person name="Labutti K."/>
            <person name="Salamov A."/>
            <person name="Andreopoulos B."/>
            <person name="Baker S."/>
            <person name="Barry K."/>
            <person name="Bills G."/>
            <person name="Bluhm B."/>
            <person name="Cannon C."/>
            <person name="Castanera R."/>
            <person name="Culley D."/>
            <person name="Daum C."/>
            <person name="Ezra D."/>
            <person name="Gonzalez J."/>
            <person name="Henrissat B."/>
            <person name="Kuo A."/>
            <person name="Liang C."/>
            <person name="Lipzen A."/>
            <person name="Lutzoni F."/>
            <person name="Magnuson J."/>
            <person name="Mondo S."/>
            <person name="Nolan M."/>
            <person name="Ohm R."/>
            <person name="Pangilinan J."/>
            <person name="Park H.-J."/>
            <person name="Ramirez L."/>
            <person name="Alfaro M."/>
            <person name="Sun H."/>
            <person name="Tritt A."/>
            <person name="Yoshinaga Y."/>
            <person name="Zwiers L.-H."/>
            <person name="Turgeon B."/>
            <person name="Goodwin S."/>
            <person name="Spatafora J."/>
            <person name="Crous P."/>
            <person name="Grigoriev I."/>
        </authorList>
    </citation>
    <scope>NUCLEOTIDE SEQUENCE</scope>
    <source>
        <strain evidence="1">ATCC 200398</strain>
    </source>
</reference>
<dbReference type="Proteomes" id="UP000799755">
    <property type="component" value="Unassembled WGS sequence"/>
</dbReference>
<organism evidence="1 2">
    <name type="scientific">Lindgomyces ingoldianus</name>
    <dbReference type="NCBI Taxonomy" id="673940"/>
    <lineage>
        <taxon>Eukaryota</taxon>
        <taxon>Fungi</taxon>
        <taxon>Dikarya</taxon>
        <taxon>Ascomycota</taxon>
        <taxon>Pezizomycotina</taxon>
        <taxon>Dothideomycetes</taxon>
        <taxon>Pleosporomycetidae</taxon>
        <taxon>Pleosporales</taxon>
        <taxon>Lindgomycetaceae</taxon>
        <taxon>Lindgomyces</taxon>
    </lineage>
</organism>
<name>A0ACB6QBQ6_9PLEO</name>
<gene>
    <name evidence="1" type="ORF">BDR25DRAFT_381179</name>
</gene>
<evidence type="ECO:0000313" key="2">
    <source>
        <dbReference type="Proteomes" id="UP000799755"/>
    </source>
</evidence>
<comment type="caution">
    <text evidence="1">The sequence shown here is derived from an EMBL/GenBank/DDBJ whole genome shotgun (WGS) entry which is preliminary data.</text>
</comment>
<accession>A0ACB6QBQ6</accession>
<keyword evidence="2" id="KW-1185">Reference proteome</keyword>
<sequence>MGSTTTRCLLRALQRIQETCAVSSEEKTRERSNASIWLGTQFTDWFKGFYITKHGRGLSNIRILSLSNSSSICTAILALLEHVPTVTIEITILESDPVSKARLWQSKSSIQSAPHPHVERLEIIMARDCAVATVAWEIDLVLLGADRIEHDGAVSNKISFLAVAICARTLNKNAQVVVVSNSDKIAAGDDKLHPAENTMQGRSQSRSTKPGFRIWRSRNQDSICDTIVGSSEVRQPNN</sequence>